<keyword evidence="3" id="KW-1185">Reference proteome</keyword>
<proteinExistence type="predicted"/>
<feature type="transmembrane region" description="Helical" evidence="1">
    <location>
        <begin position="15"/>
        <end position="36"/>
    </location>
</feature>
<name>A0A1M5K779_STRHI</name>
<protein>
    <submittedName>
        <fullName evidence="2">Uncharacterized protein</fullName>
    </submittedName>
</protein>
<evidence type="ECO:0000313" key="3">
    <source>
        <dbReference type="Proteomes" id="UP000184501"/>
    </source>
</evidence>
<organism evidence="2 3">
    <name type="scientific">Streptoalloteichus hindustanus</name>
    <dbReference type="NCBI Taxonomy" id="2017"/>
    <lineage>
        <taxon>Bacteria</taxon>
        <taxon>Bacillati</taxon>
        <taxon>Actinomycetota</taxon>
        <taxon>Actinomycetes</taxon>
        <taxon>Pseudonocardiales</taxon>
        <taxon>Pseudonocardiaceae</taxon>
        <taxon>Streptoalloteichus</taxon>
    </lineage>
</organism>
<gene>
    <name evidence="2" type="ORF">SAMN05444320_109167</name>
</gene>
<dbReference type="RefSeq" id="WP_073487821.1">
    <property type="nucleotide sequence ID" value="NZ_FQVN01000009.1"/>
</dbReference>
<evidence type="ECO:0000313" key="2">
    <source>
        <dbReference type="EMBL" id="SHG48645.1"/>
    </source>
</evidence>
<evidence type="ECO:0000256" key="1">
    <source>
        <dbReference type="SAM" id="Phobius"/>
    </source>
</evidence>
<keyword evidence="1" id="KW-0472">Membrane</keyword>
<dbReference type="Proteomes" id="UP000184501">
    <property type="component" value="Unassembled WGS sequence"/>
</dbReference>
<keyword evidence="1" id="KW-0812">Transmembrane</keyword>
<keyword evidence="1" id="KW-1133">Transmembrane helix</keyword>
<dbReference type="EMBL" id="FQVN01000009">
    <property type="protein sequence ID" value="SHG48645.1"/>
    <property type="molecule type" value="Genomic_DNA"/>
</dbReference>
<dbReference type="AlphaFoldDB" id="A0A1M5K779"/>
<accession>A0A1M5K779</accession>
<dbReference type="OrthoDB" id="3699175at2"/>
<reference evidence="2 3" key="1">
    <citation type="submission" date="2016-11" db="EMBL/GenBank/DDBJ databases">
        <authorList>
            <person name="Jaros S."/>
            <person name="Januszkiewicz K."/>
            <person name="Wedrychowicz H."/>
        </authorList>
    </citation>
    <scope>NUCLEOTIDE SEQUENCE [LARGE SCALE GENOMIC DNA]</scope>
    <source>
        <strain evidence="2 3">DSM 44523</strain>
    </source>
</reference>
<sequence length="241" mass="24094">MPAGPAGSVGQARSVLVAMCLAATVTAAALVVAAALREGTGGVAGGGQGDGADGSAAAVPSGCEGGPCRSVASAEVGGDRVELLADPADDSAWVRVTGMAGISVLETNTVRLGARLTADSLRCTEFARSVCLVRGANGAGELFADVFVGNAGSWSRIDAVYSSDAGYLELAPSWPDGLPDVVTVQRACGVAAAADCGQVVARVHSLGGGDVGCTRPAPTRDQLPGWPRVAPRREQLVRCDY</sequence>